<dbReference type="OrthoDB" id="244495at2759"/>
<organism evidence="1">
    <name type="scientific">Athelia psychrophila</name>
    <dbReference type="NCBI Taxonomy" id="1759441"/>
    <lineage>
        <taxon>Eukaryota</taxon>
        <taxon>Fungi</taxon>
        <taxon>Dikarya</taxon>
        <taxon>Basidiomycota</taxon>
        <taxon>Agaricomycotina</taxon>
        <taxon>Agaricomycetes</taxon>
        <taxon>Agaricomycetidae</taxon>
        <taxon>Atheliales</taxon>
        <taxon>Atheliaceae</taxon>
        <taxon>Athelia</taxon>
    </lineage>
</organism>
<name>A0A167SNR3_9AGAM</name>
<dbReference type="GO" id="GO:0019901">
    <property type="term" value="F:protein kinase binding"/>
    <property type="evidence" value="ECO:0007669"/>
    <property type="project" value="InterPro"/>
</dbReference>
<gene>
    <name evidence="1" type="ORF">FIBSPDRAFT_982935</name>
</gene>
<feature type="non-terminal residue" evidence="1">
    <location>
        <position position="83"/>
    </location>
</feature>
<dbReference type="GO" id="GO:0000307">
    <property type="term" value="C:cyclin-dependent protein kinase holoenzyme complex"/>
    <property type="evidence" value="ECO:0007669"/>
    <property type="project" value="TreeGrafter"/>
</dbReference>
<dbReference type="GO" id="GO:0005634">
    <property type="term" value="C:nucleus"/>
    <property type="evidence" value="ECO:0007669"/>
    <property type="project" value="TreeGrafter"/>
</dbReference>
<dbReference type="PANTHER" id="PTHR15615:SF108">
    <property type="entry name" value="PROTEIN CNPPD1"/>
    <property type="match status" value="1"/>
</dbReference>
<dbReference type="PANTHER" id="PTHR15615">
    <property type="match status" value="1"/>
</dbReference>
<accession>A0A167SNR3</accession>
<dbReference type="GO" id="GO:0016538">
    <property type="term" value="F:cyclin-dependent protein serine/threonine kinase regulator activity"/>
    <property type="evidence" value="ECO:0007669"/>
    <property type="project" value="TreeGrafter"/>
</dbReference>
<evidence type="ECO:0000313" key="1">
    <source>
        <dbReference type="EMBL" id="KZP02096.1"/>
    </source>
</evidence>
<dbReference type="EMBL" id="KV419013">
    <property type="protein sequence ID" value="KZP02096.1"/>
    <property type="molecule type" value="Genomic_DNA"/>
</dbReference>
<dbReference type="Gene3D" id="1.10.472.10">
    <property type="entry name" value="Cyclin-like"/>
    <property type="match status" value="1"/>
</dbReference>
<protein>
    <submittedName>
        <fullName evidence="1">Uncharacterized protein</fullName>
    </submittedName>
</protein>
<dbReference type="AlphaFoldDB" id="A0A167SNR3"/>
<sequence length="83" mass="9675">MITLKVICDDTYSNKSWGIVGQGMFQLWEVNQMERGMCQYLDWELSVEPQTLAAFKEMVWKDFAGRTEHPCTHTPTRAHSNHL</sequence>
<proteinExistence type="predicted"/>
<reference evidence="1" key="1">
    <citation type="journal article" date="2016" name="Mol. Biol. Evol.">
        <title>Comparative Genomics of Early-Diverging Mushroom-Forming Fungi Provides Insights into the Origins of Lignocellulose Decay Capabilities.</title>
        <authorList>
            <person name="Nagy L.G."/>
            <person name="Riley R."/>
            <person name="Tritt A."/>
            <person name="Adam C."/>
            <person name="Daum C."/>
            <person name="Floudas D."/>
            <person name="Sun H."/>
            <person name="Yadav J.S."/>
            <person name="Pangilinan J."/>
            <person name="Larsson K.H."/>
            <person name="Matsuura K."/>
            <person name="Barry K."/>
            <person name="Labutti K."/>
            <person name="Kuo R."/>
            <person name="Ohm R.A."/>
            <person name="Bhattacharya S.S."/>
            <person name="Shirouzu T."/>
            <person name="Yoshinaga Y."/>
            <person name="Martin F.M."/>
            <person name="Grigoriev I.V."/>
            <person name="Hibbett D.S."/>
        </authorList>
    </citation>
    <scope>NUCLEOTIDE SEQUENCE [LARGE SCALE GENOMIC DNA]</scope>
    <source>
        <strain evidence="1">CBS 109695</strain>
    </source>
</reference>
<dbReference type="InterPro" id="IPR013922">
    <property type="entry name" value="Cyclin_PHO80-like"/>
</dbReference>
<dbReference type="STRING" id="436010.A0A167SNR3"/>